<dbReference type="OrthoDB" id="1863935at2759"/>
<protein>
    <recommendedName>
        <fullName evidence="1">KIB1-4 beta-propeller domain-containing protein</fullName>
    </recommendedName>
</protein>
<proteinExistence type="predicted"/>
<dbReference type="PANTHER" id="PTHR40891">
    <property type="entry name" value="DUF295 DOMAIN-CONTAINING PROTEIN"/>
    <property type="match status" value="1"/>
</dbReference>
<dbReference type="Pfam" id="PF03478">
    <property type="entry name" value="Beta-prop_KIB1-4"/>
    <property type="match status" value="1"/>
</dbReference>
<comment type="caution">
    <text evidence="2">The sequence shown here is derived from an EMBL/GenBank/DDBJ whole genome shotgun (WGS) entry which is preliminary data.</text>
</comment>
<evidence type="ECO:0000313" key="2">
    <source>
        <dbReference type="EMBL" id="PHT37807.1"/>
    </source>
</evidence>
<feature type="domain" description="KIB1-4 beta-propeller" evidence="1">
    <location>
        <begin position="29"/>
        <end position="215"/>
    </location>
</feature>
<dbReference type="AlphaFoldDB" id="A0A2G2VXU7"/>
<reference evidence="2 3" key="1">
    <citation type="journal article" date="2017" name="Genome Biol.">
        <title>New reference genome sequences of hot pepper reveal the massive evolution of plant disease-resistance genes by retroduplication.</title>
        <authorList>
            <person name="Kim S."/>
            <person name="Park J."/>
            <person name="Yeom S.I."/>
            <person name="Kim Y.M."/>
            <person name="Seo E."/>
            <person name="Kim K.T."/>
            <person name="Kim M.S."/>
            <person name="Lee J.M."/>
            <person name="Cheong K."/>
            <person name="Shin H.S."/>
            <person name="Kim S.B."/>
            <person name="Han K."/>
            <person name="Lee J."/>
            <person name="Park M."/>
            <person name="Lee H.A."/>
            <person name="Lee H.Y."/>
            <person name="Lee Y."/>
            <person name="Oh S."/>
            <person name="Lee J.H."/>
            <person name="Choi E."/>
            <person name="Choi E."/>
            <person name="Lee S.E."/>
            <person name="Jeon J."/>
            <person name="Kim H."/>
            <person name="Choi G."/>
            <person name="Song H."/>
            <person name="Lee J."/>
            <person name="Lee S.C."/>
            <person name="Kwon J.K."/>
            <person name="Lee H.Y."/>
            <person name="Koo N."/>
            <person name="Hong Y."/>
            <person name="Kim R.W."/>
            <person name="Kang W.H."/>
            <person name="Huh J.H."/>
            <person name="Kang B.C."/>
            <person name="Yang T.J."/>
            <person name="Lee Y.H."/>
            <person name="Bennetzen J.L."/>
            <person name="Choi D."/>
        </authorList>
    </citation>
    <scope>NUCLEOTIDE SEQUENCE [LARGE SCALE GENOMIC DNA]</scope>
    <source>
        <strain evidence="3">cv. PBC81</strain>
    </source>
</reference>
<organism evidence="2 3">
    <name type="scientific">Capsicum baccatum</name>
    <name type="common">Peruvian pepper</name>
    <dbReference type="NCBI Taxonomy" id="33114"/>
    <lineage>
        <taxon>Eukaryota</taxon>
        <taxon>Viridiplantae</taxon>
        <taxon>Streptophyta</taxon>
        <taxon>Embryophyta</taxon>
        <taxon>Tracheophyta</taxon>
        <taxon>Spermatophyta</taxon>
        <taxon>Magnoliopsida</taxon>
        <taxon>eudicotyledons</taxon>
        <taxon>Gunneridae</taxon>
        <taxon>Pentapetalae</taxon>
        <taxon>asterids</taxon>
        <taxon>lamiids</taxon>
        <taxon>Solanales</taxon>
        <taxon>Solanaceae</taxon>
        <taxon>Solanoideae</taxon>
        <taxon>Capsiceae</taxon>
        <taxon>Capsicum</taxon>
    </lineage>
</organism>
<reference evidence="3" key="2">
    <citation type="journal article" date="2017" name="J. Anim. Genet.">
        <title>Multiple reference genome sequences of hot pepper reveal the massive evolution of plant disease resistance genes by retroduplication.</title>
        <authorList>
            <person name="Kim S."/>
            <person name="Park J."/>
            <person name="Yeom S.-I."/>
            <person name="Kim Y.-M."/>
            <person name="Seo E."/>
            <person name="Kim K.-T."/>
            <person name="Kim M.-S."/>
            <person name="Lee J.M."/>
            <person name="Cheong K."/>
            <person name="Shin H.-S."/>
            <person name="Kim S.-B."/>
            <person name="Han K."/>
            <person name="Lee J."/>
            <person name="Park M."/>
            <person name="Lee H.-A."/>
            <person name="Lee H.-Y."/>
            <person name="Lee Y."/>
            <person name="Oh S."/>
            <person name="Lee J.H."/>
            <person name="Choi E."/>
            <person name="Choi E."/>
            <person name="Lee S.E."/>
            <person name="Jeon J."/>
            <person name="Kim H."/>
            <person name="Choi G."/>
            <person name="Song H."/>
            <person name="Lee J."/>
            <person name="Lee S.-C."/>
            <person name="Kwon J.-K."/>
            <person name="Lee H.-Y."/>
            <person name="Koo N."/>
            <person name="Hong Y."/>
            <person name="Kim R.W."/>
            <person name="Kang W.-H."/>
            <person name="Huh J.H."/>
            <person name="Kang B.-C."/>
            <person name="Yang T.-J."/>
            <person name="Lee Y.-H."/>
            <person name="Bennetzen J.L."/>
            <person name="Choi D."/>
        </authorList>
    </citation>
    <scope>NUCLEOTIDE SEQUENCE [LARGE SCALE GENOMIC DNA]</scope>
    <source>
        <strain evidence="3">cv. PBC81</strain>
    </source>
</reference>
<keyword evidence="3" id="KW-1185">Reference proteome</keyword>
<name>A0A2G2VXU7_CAPBA</name>
<dbReference type="EMBL" id="MLFT02000009">
    <property type="protein sequence ID" value="PHT37807.1"/>
    <property type="molecule type" value="Genomic_DNA"/>
</dbReference>
<sequence>MSLDENKREKFPWLVIHHGDNKQEQTFCNILENKSYVTSIPELRNKKICACSRDEWLVLRDFYSGDCYLWNPSSEDKIQLPPLPKYKYLKCLLSAPPRDPECLVLLLISQTALDDDDDDPDDENPDDDDDITFTFYFCKPGYNQQFHKQQLTQDNELESWIGFKGKFYGLTSHGSMLVRLDPDNDSGIVTVTPVAMEPMPTRSVYQDIMHARGQLIHQSSDQMRALDPK</sequence>
<evidence type="ECO:0000259" key="1">
    <source>
        <dbReference type="Pfam" id="PF03478"/>
    </source>
</evidence>
<dbReference type="InterPro" id="IPR005174">
    <property type="entry name" value="KIB1-4_b-propeller"/>
</dbReference>
<dbReference type="PANTHER" id="PTHR40891:SF1">
    <property type="entry name" value="DUF295 DOMAIN-CONTAINING PROTEIN"/>
    <property type="match status" value="1"/>
</dbReference>
<evidence type="ECO:0000313" key="3">
    <source>
        <dbReference type="Proteomes" id="UP000224567"/>
    </source>
</evidence>
<dbReference type="Proteomes" id="UP000224567">
    <property type="component" value="Unassembled WGS sequence"/>
</dbReference>
<gene>
    <name evidence="2" type="ORF">CQW23_21380</name>
</gene>
<accession>A0A2G2VXU7</accession>